<evidence type="ECO:0000313" key="4">
    <source>
        <dbReference type="EMBL" id="MVW63003.1"/>
    </source>
</evidence>
<comment type="caution">
    <text evidence="4">The sequence shown here is derived from an EMBL/GenBank/DDBJ whole genome shotgun (WGS) entry which is preliminary data.</text>
</comment>
<dbReference type="InterPro" id="IPR001307">
    <property type="entry name" value="Thiosulphate_STrfase_CS"/>
</dbReference>
<dbReference type="PANTHER" id="PTHR11364">
    <property type="entry name" value="THIOSULFATE SULFERTANSFERASE"/>
    <property type="match status" value="1"/>
</dbReference>
<feature type="domain" description="Rhodanese" evidence="3">
    <location>
        <begin position="55"/>
        <end position="149"/>
    </location>
</feature>
<organism evidence="4 5">
    <name type="scientific">Massilia cellulosiltytica</name>
    <dbReference type="NCBI Taxonomy" id="2683234"/>
    <lineage>
        <taxon>Bacteria</taxon>
        <taxon>Pseudomonadati</taxon>
        <taxon>Pseudomonadota</taxon>
        <taxon>Betaproteobacteria</taxon>
        <taxon>Burkholderiales</taxon>
        <taxon>Oxalobacteraceae</taxon>
        <taxon>Telluria group</taxon>
        <taxon>Massilia</taxon>
    </lineage>
</organism>
<evidence type="ECO:0000256" key="1">
    <source>
        <dbReference type="ARBA" id="ARBA00022679"/>
    </source>
</evidence>
<keyword evidence="2" id="KW-0677">Repeat</keyword>
<feature type="domain" description="Rhodanese" evidence="3">
    <location>
        <begin position="242"/>
        <end position="306"/>
    </location>
</feature>
<sequence length="321" mass="35542">MYHTSFRHFPLPSPLDSIPLFGWRRDLPRWRHLVTPSWLTTLAGGRARVFEAGCDAQDTYAAGHIPGAGYLDTTWFEHGPLWNKVPDAALQRVLLAHGIRHDVTVILYGRNVLAAARVAHLLLYAGVADVRLLDGGFAAWQRAGLPLESGPPRPGPAADDFGAPFPARPDYLFDMDQVRGLLRHGQGTLVSIRTWNEYIGKTSGYSYIEARGDIAGALWGRAGEDGDVNSMAAFHHADGRMKPAADILRMWAAGGIHAGPPAVFYCGTGWRASLAFFYAWLMGWERIGVYDGGWCEWSQAPDNPVVCRAERQDVKLRRHCR</sequence>
<keyword evidence="1 4" id="KW-0808">Transferase</keyword>
<accession>A0A7X3K9I0</accession>
<dbReference type="InterPro" id="IPR001763">
    <property type="entry name" value="Rhodanese-like_dom"/>
</dbReference>
<dbReference type="Gene3D" id="3.40.250.10">
    <property type="entry name" value="Rhodanese-like domain"/>
    <property type="match status" value="2"/>
</dbReference>
<dbReference type="Proteomes" id="UP000443353">
    <property type="component" value="Unassembled WGS sequence"/>
</dbReference>
<proteinExistence type="predicted"/>
<reference evidence="4 5" key="1">
    <citation type="submission" date="2019-12" db="EMBL/GenBank/DDBJ databases">
        <authorList>
            <person name="Li C."/>
            <person name="Zhao J."/>
        </authorList>
    </citation>
    <scope>NUCLEOTIDE SEQUENCE [LARGE SCALE GENOMIC DNA]</scope>
    <source>
        <strain evidence="4 5">NEAU-DD11</strain>
    </source>
</reference>
<dbReference type="InterPro" id="IPR045078">
    <property type="entry name" value="TST/MPST-like"/>
</dbReference>
<dbReference type="PANTHER" id="PTHR11364:SF27">
    <property type="entry name" value="SULFURTRANSFERASE"/>
    <property type="match status" value="1"/>
</dbReference>
<dbReference type="EMBL" id="WSES01000007">
    <property type="protein sequence ID" value="MVW63003.1"/>
    <property type="molecule type" value="Genomic_DNA"/>
</dbReference>
<dbReference type="Pfam" id="PF00581">
    <property type="entry name" value="Rhodanese"/>
    <property type="match status" value="2"/>
</dbReference>
<gene>
    <name evidence="4" type="ORF">GPY61_24085</name>
</gene>
<dbReference type="InterPro" id="IPR036873">
    <property type="entry name" value="Rhodanese-like_dom_sf"/>
</dbReference>
<evidence type="ECO:0000256" key="2">
    <source>
        <dbReference type="ARBA" id="ARBA00022737"/>
    </source>
</evidence>
<dbReference type="CDD" id="cd01448">
    <property type="entry name" value="TST_Repeat_1"/>
    <property type="match status" value="1"/>
</dbReference>
<dbReference type="SMART" id="SM00450">
    <property type="entry name" value="RHOD"/>
    <property type="match status" value="2"/>
</dbReference>
<evidence type="ECO:0000313" key="5">
    <source>
        <dbReference type="Proteomes" id="UP000443353"/>
    </source>
</evidence>
<dbReference type="GO" id="GO:0004792">
    <property type="term" value="F:thiosulfate-cyanide sulfurtransferase activity"/>
    <property type="evidence" value="ECO:0007669"/>
    <property type="project" value="InterPro"/>
</dbReference>
<protein>
    <submittedName>
        <fullName evidence="4">Sulfurtransferase</fullName>
    </submittedName>
</protein>
<dbReference type="PROSITE" id="PS50206">
    <property type="entry name" value="RHODANESE_3"/>
    <property type="match status" value="2"/>
</dbReference>
<evidence type="ECO:0000259" key="3">
    <source>
        <dbReference type="PROSITE" id="PS50206"/>
    </source>
</evidence>
<dbReference type="PROSITE" id="PS00380">
    <property type="entry name" value="RHODANESE_1"/>
    <property type="match status" value="1"/>
</dbReference>
<keyword evidence="5" id="KW-1185">Reference proteome</keyword>
<dbReference type="AlphaFoldDB" id="A0A7X3K9I0"/>
<name>A0A7X3K9I0_9BURK</name>
<dbReference type="SUPFAM" id="SSF52821">
    <property type="entry name" value="Rhodanese/Cell cycle control phosphatase"/>
    <property type="match status" value="2"/>
</dbReference>